<keyword evidence="2" id="KW-1185">Reference proteome</keyword>
<protein>
    <submittedName>
        <fullName evidence="1">Uncharacterized protein</fullName>
    </submittedName>
</protein>
<organism evidence="1 2">
    <name type="scientific">Trichogramma brassicae</name>
    <dbReference type="NCBI Taxonomy" id="86971"/>
    <lineage>
        <taxon>Eukaryota</taxon>
        <taxon>Metazoa</taxon>
        <taxon>Ecdysozoa</taxon>
        <taxon>Arthropoda</taxon>
        <taxon>Hexapoda</taxon>
        <taxon>Insecta</taxon>
        <taxon>Pterygota</taxon>
        <taxon>Neoptera</taxon>
        <taxon>Endopterygota</taxon>
        <taxon>Hymenoptera</taxon>
        <taxon>Apocrita</taxon>
        <taxon>Proctotrupomorpha</taxon>
        <taxon>Chalcidoidea</taxon>
        <taxon>Trichogrammatidae</taxon>
        <taxon>Trichogramma</taxon>
    </lineage>
</organism>
<evidence type="ECO:0000313" key="1">
    <source>
        <dbReference type="EMBL" id="CAB0030194.1"/>
    </source>
</evidence>
<sequence>MILIAGCALEVFQNRAARWARVYNHTLSRHLVDVSPISLSASSGLMFTRLPILHLGSCHGVDNNNNNNNKQHDGKQYKTEAKFSPGFYWMTIVTTYTAMSFQIFQLGANASKLPFIPVMLTPVPLNYISYHTIRYHNLPYHNLPYYEFHRPSAEIGQNFKGQF</sequence>
<dbReference type="AlphaFoldDB" id="A0A6H5HZC7"/>
<accession>A0A6H5HZC7</accession>
<dbReference type="EMBL" id="CADCXV010000441">
    <property type="protein sequence ID" value="CAB0030194.1"/>
    <property type="molecule type" value="Genomic_DNA"/>
</dbReference>
<reference evidence="1 2" key="1">
    <citation type="submission" date="2020-02" db="EMBL/GenBank/DDBJ databases">
        <authorList>
            <person name="Ferguson B K."/>
        </authorList>
    </citation>
    <scope>NUCLEOTIDE SEQUENCE [LARGE SCALE GENOMIC DNA]</scope>
</reference>
<proteinExistence type="predicted"/>
<evidence type="ECO:0000313" key="2">
    <source>
        <dbReference type="Proteomes" id="UP000479190"/>
    </source>
</evidence>
<gene>
    <name evidence="1" type="ORF">TBRA_LOCUS2203</name>
</gene>
<dbReference type="Proteomes" id="UP000479190">
    <property type="component" value="Unassembled WGS sequence"/>
</dbReference>
<name>A0A6H5HZC7_9HYME</name>